<dbReference type="InterPro" id="IPR007656">
    <property type="entry name" value="GTD-bd"/>
</dbReference>
<evidence type="ECO:0000256" key="1">
    <source>
        <dbReference type="ARBA" id="ARBA00004167"/>
    </source>
</evidence>
<evidence type="ECO:0000313" key="9">
    <source>
        <dbReference type="EMBL" id="KAJ6797706.1"/>
    </source>
</evidence>
<evidence type="ECO:0000256" key="4">
    <source>
        <dbReference type="ARBA" id="ARBA00023136"/>
    </source>
</evidence>
<dbReference type="InterPro" id="IPR039306">
    <property type="entry name" value="MYOB"/>
</dbReference>
<dbReference type="GO" id="GO:0080115">
    <property type="term" value="F:myosin XI tail binding"/>
    <property type="evidence" value="ECO:0007669"/>
    <property type="project" value="UniProtKB-ARBA"/>
</dbReference>
<gene>
    <name evidence="9" type="ORF">M6B38_216100</name>
</gene>
<reference evidence="9" key="1">
    <citation type="journal article" date="2023" name="GigaByte">
        <title>Genome assembly of the bearded iris, Iris pallida Lam.</title>
        <authorList>
            <person name="Bruccoleri R.E."/>
            <person name="Oakeley E.J."/>
            <person name="Faust A.M.E."/>
            <person name="Altorfer M."/>
            <person name="Dessus-Babus S."/>
            <person name="Burckhardt D."/>
            <person name="Oertli M."/>
            <person name="Naumann U."/>
            <person name="Petersen F."/>
            <person name="Wong J."/>
        </authorList>
    </citation>
    <scope>NUCLEOTIDE SEQUENCE</scope>
    <source>
        <strain evidence="9">GSM-AAB239-AS_SAM_17_03QT</strain>
    </source>
</reference>
<dbReference type="Proteomes" id="UP001140949">
    <property type="component" value="Unassembled WGS sequence"/>
</dbReference>
<accession>A0AAX6E107</accession>
<comment type="subcellular location">
    <subcellularLocation>
        <location evidence="1">Membrane</location>
        <topology evidence="1">Single-pass membrane protein</topology>
    </subcellularLocation>
</comment>
<feature type="coiled-coil region" evidence="5">
    <location>
        <begin position="525"/>
        <end position="626"/>
    </location>
</feature>
<keyword evidence="3 7" id="KW-1133">Transmembrane helix</keyword>
<feature type="transmembrane region" description="Helical" evidence="7">
    <location>
        <begin position="27"/>
        <end position="44"/>
    </location>
</feature>
<protein>
    <submittedName>
        <fullName evidence="9">Myosin-binding protein 1-like</fullName>
    </submittedName>
</protein>
<keyword evidence="2 7" id="KW-0812">Transmembrane</keyword>
<feature type="region of interest" description="Disordered" evidence="6">
    <location>
        <begin position="715"/>
        <end position="737"/>
    </location>
</feature>
<dbReference type="AlphaFoldDB" id="A0AAX6E107"/>
<organism evidence="9 10">
    <name type="scientific">Iris pallida</name>
    <name type="common">Sweet iris</name>
    <dbReference type="NCBI Taxonomy" id="29817"/>
    <lineage>
        <taxon>Eukaryota</taxon>
        <taxon>Viridiplantae</taxon>
        <taxon>Streptophyta</taxon>
        <taxon>Embryophyta</taxon>
        <taxon>Tracheophyta</taxon>
        <taxon>Spermatophyta</taxon>
        <taxon>Magnoliopsida</taxon>
        <taxon>Liliopsida</taxon>
        <taxon>Asparagales</taxon>
        <taxon>Iridaceae</taxon>
        <taxon>Iridoideae</taxon>
        <taxon>Irideae</taxon>
        <taxon>Iris</taxon>
    </lineage>
</organism>
<proteinExistence type="predicted"/>
<dbReference type="PANTHER" id="PTHR31448">
    <property type="entry name" value="MYOSIN-BINDING PROTEIN 2"/>
    <property type="match status" value="1"/>
</dbReference>
<dbReference type="PANTHER" id="PTHR31448:SF32">
    <property type="entry name" value="MYOSIN-BINDING PROTEIN 1"/>
    <property type="match status" value="1"/>
</dbReference>
<evidence type="ECO:0000256" key="7">
    <source>
        <dbReference type="SAM" id="Phobius"/>
    </source>
</evidence>
<reference evidence="9" key="2">
    <citation type="submission" date="2023-04" db="EMBL/GenBank/DDBJ databases">
        <authorList>
            <person name="Bruccoleri R.E."/>
            <person name="Oakeley E.J."/>
            <person name="Faust A.-M."/>
            <person name="Dessus-Babus S."/>
            <person name="Altorfer M."/>
            <person name="Burckhardt D."/>
            <person name="Oertli M."/>
            <person name="Naumann U."/>
            <person name="Petersen F."/>
            <person name="Wong J."/>
        </authorList>
    </citation>
    <scope>NUCLEOTIDE SEQUENCE</scope>
    <source>
        <strain evidence="9">GSM-AAB239-AS_SAM_17_03QT</strain>
        <tissue evidence="9">Leaf</tissue>
    </source>
</reference>
<evidence type="ECO:0000256" key="2">
    <source>
        <dbReference type="ARBA" id="ARBA00022692"/>
    </source>
</evidence>
<keyword evidence="10" id="KW-1185">Reference proteome</keyword>
<dbReference type="EMBL" id="JANAVB010040817">
    <property type="protein sequence ID" value="KAJ6797706.1"/>
    <property type="molecule type" value="Genomic_DNA"/>
</dbReference>
<feature type="domain" description="GTD-binding" evidence="8">
    <location>
        <begin position="519"/>
        <end position="617"/>
    </location>
</feature>
<dbReference type="PROSITE" id="PS51775">
    <property type="entry name" value="GTD_BINDING"/>
    <property type="match status" value="1"/>
</dbReference>
<evidence type="ECO:0000256" key="3">
    <source>
        <dbReference type="ARBA" id="ARBA00022989"/>
    </source>
</evidence>
<dbReference type="Pfam" id="PF04576">
    <property type="entry name" value="Zein-binding"/>
    <property type="match status" value="1"/>
</dbReference>
<evidence type="ECO:0000256" key="6">
    <source>
        <dbReference type="SAM" id="MobiDB-lite"/>
    </source>
</evidence>
<comment type="caution">
    <text evidence="9">The sequence shown here is derived from an EMBL/GenBank/DDBJ whole genome shotgun (WGS) entry which is preliminary data.</text>
</comment>
<evidence type="ECO:0000259" key="8">
    <source>
        <dbReference type="PROSITE" id="PS51775"/>
    </source>
</evidence>
<evidence type="ECO:0000256" key="5">
    <source>
        <dbReference type="SAM" id="Coils"/>
    </source>
</evidence>
<name>A0AAX6E107_IRIPA</name>
<keyword evidence="4 7" id="KW-0472">Membrane</keyword>
<keyword evidence="5" id="KW-0175">Coiled coil</keyword>
<dbReference type="GO" id="GO:0016020">
    <property type="term" value="C:membrane"/>
    <property type="evidence" value="ECO:0007669"/>
    <property type="project" value="UniProtKB-SubCell"/>
</dbReference>
<dbReference type="CDD" id="cd22249">
    <property type="entry name" value="UDM1_RNF168_RNF169-like"/>
    <property type="match status" value="1"/>
</dbReference>
<evidence type="ECO:0000313" key="10">
    <source>
        <dbReference type="Proteomes" id="UP001140949"/>
    </source>
</evidence>
<feature type="coiled-coil region" evidence="5">
    <location>
        <begin position="815"/>
        <end position="849"/>
    </location>
</feature>
<sequence>MASMPKTESHKEYCRLSSVLSYAVREWSLMLLLFLNAIFSYLVTKFARFCKLQTPCLLCSRLDHIFGQEKPGFYRDLICESHKSEISLFSCYCTQQELANAHEICEGCIIPFATEKQSTPAYKLLVDKIETHPDDNVDDFGLPNSSHERDVVELPLLNRDPVSDYLVTNHCPYCSVQLRNKLDAVGFLKNKPNSTGHKHHQVRLNKIPEESSGSTLINHTGNHGLDHLSRIGYSEVKVTSESESEAPLSDEDGGITVSHEIGDLKEDVMGRCLQPEPDTFISNELSETISDNIALEKLTHTAAITVESSLPIPEKQLVDIDSSHDASSETATVAFEHGLEEINWTNIEVRNNPPVPCESISERVLSEVPNGEENHDVVCLPTISSEQASNSLNSTEVNLNLSQISESCPSVPDHMDLNDAYKLATGNKSNLPSPNVSEVITGRDSFRAYEDLKLLISQMSAARGLETPWNDLSPSPRLQGDVSSSEVLQNITKRLSIERNESGLESLDGSIVSEIEGESVVDRLKRQLELDRKSLYLLYKELEEERSASAIAANQAMAMITRLQEEKAALQVEALQYQRMMEEQAEYDQEVLQQSNELLAEREKDIQHLEADIERYRKQIGNESLEVNLRKPSGHSLAVEHNLTSTLGKEFMVSSMFEKSGSINLNDPFLGFEDEKAYISNCLKRLEKKLRLFSINGFFADMSKLDLEEDRYLNKPIEDDGENNQQTNGQHSEMAARSTDLEHPHWNVVPQQCSHMDDGVLGEDSSLYRDDCNAKTSSSLSTQGPTKNYHKESFISATSNCDSQDLSNDVKGSNLASVQVEVSHLNERLEALEADCNFLEHTIKTLRNGDNGTQFILEIACNLQELRRICIMRREHSVA</sequence>